<dbReference type="RefSeq" id="WP_118876700.1">
    <property type="nucleotide sequence ID" value="NZ_QWEI01000006.1"/>
</dbReference>
<dbReference type="InterPro" id="IPR019953">
    <property type="entry name" value="OHR"/>
</dbReference>
<dbReference type="SUPFAM" id="SSF82784">
    <property type="entry name" value="OsmC-like"/>
    <property type="match status" value="1"/>
</dbReference>
<keyword evidence="3" id="KW-1185">Reference proteome</keyword>
<dbReference type="Proteomes" id="UP000265692">
    <property type="component" value="Unassembled WGS sequence"/>
</dbReference>
<dbReference type="GO" id="GO:0006979">
    <property type="term" value="P:response to oxidative stress"/>
    <property type="evidence" value="ECO:0007669"/>
    <property type="project" value="InterPro"/>
</dbReference>
<reference evidence="2 3" key="1">
    <citation type="submission" date="2018-08" db="EMBL/GenBank/DDBJ databases">
        <title>Lysinibacillus sp. YLB-03 draft genome sequence.</title>
        <authorList>
            <person name="Yu L."/>
        </authorList>
    </citation>
    <scope>NUCLEOTIDE SEQUENCE [LARGE SCALE GENOMIC DNA]</scope>
    <source>
        <strain evidence="2 3">YLB-03</strain>
    </source>
</reference>
<sequence length="143" mass="15840">MSEVLYTSSATAFGGIEGKVQSEDHTIDMETVLPGSQKDEDSYEATNPEQLFAAAYASCFDSALQIAADQAQVEFESEVTVNVSLLKDEEDGYQLAVDLQVKGYNIDQEQLQQLVEKANRIWPYSDDKRTNMDFSIDVHSVGS</sequence>
<dbReference type="Gene3D" id="2.20.25.10">
    <property type="match status" value="1"/>
</dbReference>
<gene>
    <name evidence="2" type="ORF">D1B33_12340</name>
</gene>
<proteinExistence type="inferred from homology"/>
<dbReference type="AlphaFoldDB" id="A0A396S6D7"/>
<evidence type="ECO:0000313" key="3">
    <source>
        <dbReference type="Proteomes" id="UP000265692"/>
    </source>
</evidence>
<accession>A0A396S6D7</accession>
<comment type="similarity">
    <text evidence="1">Belongs to the OsmC/Ohr family.</text>
</comment>
<protein>
    <submittedName>
        <fullName evidence="2">Ohr family peroxiredoxin</fullName>
    </submittedName>
</protein>
<dbReference type="OrthoDB" id="9797508at2"/>
<dbReference type="EMBL" id="QWEI01000006">
    <property type="protein sequence ID" value="RHW35881.1"/>
    <property type="molecule type" value="Genomic_DNA"/>
</dbReference>
<dbReference type="Pfam" id="PF02566">
    <property type="entry name" value="OsmC"/>
    <property type="match status" value="1"/>
</dbReference>
<dbReference type="PANTHER" id="PTHR33797:SF2">
    <property type="entry name" value="ORGANIC HYDROPEROXIDE RESISTANCE PROTEIN-LIKE"/>
    <property type="match status" value="1"/>
</dbReference>
<name>A0A396S6D7_9BACL</name>
<organism evidence="2 3">
    <name type="scientific">Ureibacillus yapensis</name>
    <dbReference type="NCBI Taxonomy" id="2304605"/>
    <lineage>
        <taxon>Bacteria</taxon>
        <taxon>Bacillati</taxon>
        <taxon>Bacillota</taxon>
        <taxon>Bacilli</taxon>
        <taxon>Bacillales</taxon>
        <taxon>Caryophanaceae</taxon>
        <taxon>Ureibacillus</taxon>
    </lineage>
</organism>
<dbReference type="InterPro" id="IPR015946">
    <property type="entry name" value="KH_dom-like_a/b"/>
</dbReference>
<comment type="caution">
    <text evidence="2">The sequence shown here is derived from an EMBL/GenBank/DDBJ whole genome shotgun (WGS) entry which is preliminary data.</text>
</comment>
<dbReference type="Gene3D" id="3.30.300.20">
    <property type="match status" value="1"/>
</dbReference>
<dbReference type="PANTHER" id="PTHR33797">
    <property type="entry name" value="ORGANIC HYDROPEROXIDE RESISTANCE PROTEIN-LIKE"/>
    <property type="match status" value="1"/>
</dbReference>
<dbReference type="NCBIfam" id="TIGR03561">
    <property type="entry name" value="organ_hyd_perox"/>
    <property type="match status" value="1"/>
</dbReference>
<dbReference type="InterPro" id="IPR036102">
    <property type="entry name" value="OsmC/Ohrsf"/>
</dbReference>
<evidence type="ECO:0000313" key="2">
    <source>
        <dbReference type="EMBL" id="RHW35881.1"/>
    </source>
</evidence>
<evidence type="ECO:0000256" key="1">
    <source>
        <dbReference type="ARBA" id="ARBA00007378"/>
    </source>
</evidence>
<dbReference type="InterPro" id="IPR003718">
    <property type="entry name" value="OsmC/Ohr_fam"/>
</dbReference>